<feature type="region of interest" description="Disordered" evidence="1">
    <location>
        <begin position="45"/>
        <end position="71"/>
    </location>
</feature>
<dbReference type="AlphaFoldDB" id="A0AAV7QH90"/>
<proteinExistence type="predicted"/>
<evidence type="ECO:0000256" key="1">
    <source>
        <dbReference type="SAM" id="MobiDB-lite"/>
    </source>
</evidence>
<comment type="caution">
    <text evidence="2">The sequence shown here is derived from an EMBL/GenBank/DDBJ whole genome shotgun (WGS) entry which is preliminary data.</text>
</comment>
<accession>A0AAV7QH90</accession>
<sequence>MSRVSSGPGDAADPRRLSPLCLAPAVASAPAAALGLLVENKREIAHDPKNRQEDETPTKVVQKVQRELIKD</sequence>
<gene>
    <name evidence="2" type="ORF">NDU88_006148</name>
</gene>
<keyword evidence="3" id="KW-1185">Reference proteome</keyword>
<organism evidence="2 3">
    <name type="scientific">Pleurodeles waltl</name>
    <name type="common">Iberian ribbed newt</name>
    <dbReference type="NCBI Taxonomy" id="8319"/>
    <lineage>
        <taxon>Eukaryota</taxon>
        <taxon>Metazoa</taxon>
        <taxon>Chordata</taxon>
        <taxon>Craniata</taxon>
        <taxon>Vertebrata</taxon>
        <taxon>Euteleostomi</taxon>
        <taxon>Amphibia</taxon>
        <taxon>Batrachia</taxon>
        <taxon>Caudata</taxon>
        <taxon>Salamandroidea</taxon>
        <taxon>Salamandridae</taxon>
        <taxon>Pleurodelinae</taxon>
        <taxon>Pleurodeles</taxon>
    </lineage>
</organism>
<name>A0AAV7QH90_PLEWA</name>
<feature type="compositionally biased region" description="Basic and acidic residues" evidence="1">
    <location>
        <begin position="45"/>
        <end position="57"/>
    </location>
</feature>
<evidence type="ECO:0000313" key="2">
    <source>
        <dbReference type="EMBL" id="KAJ1139784.1"/>
    </source>
</evidence>
<dbReference type="Proteomes" id="UP001066276">
    <property type="component" value="Chromosome 6"/>
</dbReference>
<protein>
    <submittedName>
        <fullName evidence="2">Uncharacterized protein</fullName>
    </submittedName>
</protein>
<reference evidence="2" key="1">
    <citation type="journal article" date="2022" name="bioRxiv">
        <title>Sequencing and chromosome-scale assembly of the giantPleurodeles waltlgenome.</title>
        <authorList>
            <person name="Brown T."/>
            <person name="Elewa A."/>
            <person name="Iarovenko S."/>
            <person name="Subramanian E."/>
            <person name="Araus A.J."/>
            <person name="Petzold A."/>
            <person name="Susuki M."/>
            <person name="Suzuki K.-i.T."/>
            <person name="Hayashi T."/>
            <person name="Toyoda A."/>
            <person name="Oliveira C."/>
            <person name="Osipova E."/>
            <person name="Leigh N.D."/>
            <person name="Simon A."/>
            <person name="Yun M.H."/>
        </authorList>
    </citation>
    <scope>NUCLEOTIDE SEQUENCE</scope>
    <source>
        <strain evidence="2">20211129_DDA</strain>
        <tissue evidence="2">Liver</tissue>
    </source>
</reference>
<dbReference type="EMBL" id="JANPWB010000010">
    <property type="protein sequence ID" value="KAJ1139784.1"/>
    <property type="molecule type" value="Genomic_DNA"/>
</dbReference>
<evidence type="ECO:0000313" key="3">
    <source>
        <dbReference type="Proteomes" id="UP001066276"/>
    </source>
</evidence>